<proteinExistence type="predicted"/>
<gene>
    <name evidence="1" type="ORF">B4147_0170</name>
</gene>
<accession>A0A0G8BTA6</accession>
<evidence type="ECO:0000313" key="1">
    <source>
        <dbReference type="EMBL" id="KKZ90807.1"/>
    </source>
</evidence>
<dbReference type="AlphaFoldDB" id="A0A0G8BTA6"/>
<sequence length="41" mass="4678">MLFLTCVLGLERGINDNLKGDISIQHMDVQWKGDDKKKKSC</sequence>
<protein>
    <submittedName>
        <fullName evidence="1">Uncharacterized protein</fullName>
    </submittedName>
</protein>
<comment type="caution">
    <text evidence="1">The sequence shown here is derived from an EMBL/GenBank/DDBJ whole genome shotgun (WGS) entry which is preliminary data.</text>
</comment>
<dbReference type="Proteomes" id="UP000035350">
    <property type="component" value="Unassembled WGS sequence"/>
</dbReference>
<name>A0A0G8BTA6_9BACI</name>
<dbReference type="EMBL" id="LCYN01000039">
    <property type="protein sequence ID" value="KKZ90807.1"/>
    <property type="molecule type" value="Genomic_DNA"/>
</dbReference>
<evidence type="ECO:0000313" key="2">
    <source>
        <dbReference type="Proteomes" id="UP000035350"/>
    </source>
</evidence>
<organism evidence="1 2">
    <name type="scientific">Bacillus wiedmannii</name>
    <dbReference type="NCBI Taxonomy" id="1890302"/>
    <lineage>
        <taxon>Bacteria</taxon>
        <taxon>Bacillati</taxon>
        <taxon>Bacillota</taxon>
        <taxon>Bacilli</taxon>
        <taxon>Bacillales</taxon>
        <taxon>Bacillaceae</taxon>
        <taxon>Bacillus</taxon>
        <taxon>Bacillus cereus group</taxon>
    </lineage>
</organism>
<reference evidence="1 2" key="1">
    <citation type="journal article" date="2015" name="Genome Announc.">
        <title>Next-Generation Whole-Genome Sequencing of Eight Strains of Bacillus cereus, Isolated from Food.</title>
        <authorList>
            <person name="Krawczyk A.O."/>
            <person name="de Jong A."/>
            <person name="Eijlander R.T."/>
            <person name="Berendsen E.M."/>
            <person name="Holsappel S."/>
            <person name="Wells-Bennik M.H."/>
            <person name="Kuipers O.P."/>
        </authorList>
    </citation>
    <scope>NUCLEOTIDE SEQUENCE [LARGE SCALE GENOMIC DNA]</scope>
    <source>
        <strain evidence="1 2">B4147</strain>
    </source>
</reference>
<dbReference type="PATRIC" id="fig|1396.433.peg.934"/>
<reference evidence="2" key="2">
    <citation type="submission" date="2015-04" db="EMBL/GenBank/DDBJ databases">
        <title>Draft Genome Sequences of Eight Spore-Forming Food Isolates of Bacillus cereus Genome sequencing.</title>
        <authorList>
            <person name="Krawcyk A.O."/>
            <person name="de Jong A."/>
            <person name="Eijlander R.T."/>
            <person name="Berendsen E.M."/>
            <person name="Holsappel S."/>
            <person name="Wells-Bennik M."/>
            <person name="Kuipers O.P."/>
        </authorList>
    </citation>
    <scope>NUCLEOTIDE SEQUENCE [LARGE SCALE GENOMIC DNA]</scope>
    <source>
        <strain evidence="2">B4147</strain>
    </source>
</reference>